<name>A0ABY5SJ54_9BACL</name>
<accession>A0ABY5SJ54</accession>
<gene>
    <name evidence="7" type="ORF">L1F29_28625</name>
</gene>
<dbReference type="PANTHER" id="PTHR10030:SF37">
    <property type="entry name" value="ALPHA-L-FUCOSIDASE-RELATED"/>
    <property type="match status" value="1"/>
</dbReference>
<dbReference type="EMBL" id="CP091430">
    <property type="protein sequence ID" value="UVI33784.1"/>
    <property type="molecule type" value="Genomic_DNA"/>
</dbReference>
<proteinExistence type="inferred from homology"/>
<dbReference type="Proteomes" id="UP001057877">
    <property type="component" value="Chromosome"/>
</dbReference>
<dbReference type="PROSITE" id="PS50022">
    <property type="entry name" value="FA58C_3"/>
    <property type="match status" value="1"/>
</dbReference>
<protein>
    <recommendedName>
        <fullName evidence="2">alpha-L-fucosidase</fullName>
        <ecNumber evidence="2">3.2.1.51</ecNumber>
    </recommendedName>
</protein>
<dbReference type="InterPro" id="IPR017853">
    <property type="entry name" value="GH"/>
</dbReference>
<dbReference type="EC" id="3.2.1.51" evidence="2"/>
<dbReference type="RefSeq" id="WP_258389838.1">
    <property type="nucleotide sequence ID" value="NZ_CP091430.1"/>
</dbReference>
<evidence type="ECO:0000256" key="4">
    <source>
        <dbReference type="ARBA" id="ARBA00022801"/>
    </source>
</evidence>
<keyword evidence="8" id="KW-1185">Reference proteome</keyword>
<evidence type="ECO:0000256" key="5">
    <source>
        <dbReference type="ARBA" id="ARBA00023295"/>
    </source>
</evidence>
<evidence type="ECO:0000256" key="2">
    <source>
        <dbReference type="ARBA" id="ARBA00012662"/>
    </source>
</evidence>
<dbReference type="SUPFAM" id="SSF51445">
    <property type="entry name" value="(Trans)glycosidases"/>
    <property type="match status" value="1"/>
</dbReference>
<dbReference type="Pfam" id="PF00754">
    <property type="entry name" value="F5_F8_type_C"/>
    <property type="match status" value="1"/>
</dbReference>
<evidence type="ECO:0000313" key="7">
    <source>
        <dbReference type="EMBL" id="UVI33784.1"/>
    </source>
</evidence>
<dbReference type="SUPFAM" id="SSF49785">
    <property type="entry name" value="Galactose-binding domain-like"/>
    <property type="match status" value="1"/>
</dbReference>
<dbReference type="InterPro" id="IPR000933">
    <property type="entry name" value="Glyco_hydro_29"/>
</dbReference>
<keyword evidence="3" id="KW-0732">Signal</keyword>
<evidence type="ECO:0000313" key="8">
    <source>
        <dbReference type="Proteomes" id="UP001057877"/>
    </source>
</evidence>
<dbReference type="InterPro" id="IPR008979">
    <property type="entry name" value="Galactose-bd-like_sf"/>
</dbReference>
<dbReference type="PANTHER" id="PTHR10030">
    <property type="entry name" value="ALPHA-L-FUCOSIDASE"/>
    <property type="match status" value="1"/>
</dbReference>
<evidence type="ECO:0000259" key="6">
    <source>
        <dbReference type="PROSITE" id="PS50022"/>
    </source>
</evidence>
<organism evidence="7 8">
    <name type="scientific">Paenibacillus spongiae</name>
    <dbReference type="NCBI Taxonomy" id="2909671"/>
    <lineage>
        <taxon>Bacteria</taxon>
        <taxon>Bacillati</taxon>
        <taxon>Bacillota</taxon>
        <taxon>Bacilli</taxon>
        <taxon>Bacillales</taxon>
        <taxon>Paenibacillaceae</taxon>
        <taxon>Paenibacillus</taxon>
    </lineage>
</organism>
<dbReference type="Pfam" id="PF01120">
    <property type="entry name" value="Alpha_L_fucos"/>
    <property type="match status" value="1"/>
</dbReference>
<keyword evidence="5" id="KW-0326">Glycosidase</keyword>
<dbReference type="InterPro" id="IPR057739">
    <property type="entry name" value="Glyco_hydro_29_N"/>
</dbReference>
<dbReference type="Gene3D" id="2.60.120.260">
    <property type="entry name" value="Galactose-binding domain-like"/>
    <property type="match status" value="1"/>
</dbReference>
<dbReference type="InterPro" id="IPR000421">
    <property type="entry name" value="FA58C"/>
</dbReference>
<dbReference type="Gene3D" id="3.20.20.80">
    <property type="entry name" value="Glycosidases"/>
    <property type="match status" value="1"/>
</dbReference>
<comment type="similarity">
    <text evidence="1">Belongs to the glycosyl hydrolase 29 family.</text>
</comment>
<keyword evidence="4" id="KW-0378">Hydrolase</keyword>
<dbReference type="SMART" id="SM00812">
    <property type="entry name" value="Alpha_L_fucos"/>
    <property type="match status" value="1"/>
</dbReference>
<sequence>MEDFIAYAAGVRPSERQLAVQEMEFYAFVHYSINTYTDREWGTGKESPSIFDPAAFNANQWVEACRAAGMRGLILTCKHHDGFCLWPSRYTEHSVKNSPWKNGLGDIVKEVADACRAGGIKFGIYLSPWDRHEQTYGDSPRYNEFFKNQLRELLTGYGDLFCVWFDGACGEGPNGKRQVYDWEGYYSIIRELQPNAVISVCGPDIRWCGNEAGHCRESEWSVVPASLRKNEAIQEKSQQADDREFAKRYDSQDQDLGSREIIRHERSLVWHPAEVNTSIRPGWFYHASEDDKVRPLNELLNIYYGSVGGNAMFLLNLPPDRRGLIHENDLNRLRELGEKLRRTFAVNLAADAAAAASETKSGSDASHMLDGDKNTFWAPEEGTEQACVEIDLKREASFDHVVLQEHRYSQRIERFELAYKEGHEWKPLYKGTVVGYKRICKFNAVKSRFIRMTITESRWCPTVASFEVYLS</sequence>
<evidence type="ECO:0000256" key="3">
    <source>
        <dbReference type="ARBA" id="ARBA00022729"/>
    </source>
</evidence>
<evidence type="ECO:0000256" key="1">
    <source>
        <dbReference type="ARBA" id="ARBA00007951"/>
    </source>
</evidence>
<feature type="domain" description="F5/8 type C" evidence="6">
    <location>
        <begin position="331"/>
        <end position="471"/>
    </location>
</feature>
<reference evidence="7" key="1">
    <citation type="submission" date="2022-01" db="EMBL/GenBank/DDBJ databases">
        <title>Paenibacillus spongiae sp. nov., isolated from marine sponge.</title>
        <authorList>
            <person name="Li Z."/>
            <person name="Zhang M."/>
        </authorList>
    </citation>
    <scope>NUCLEOTIDE SEQUENCE</scope>
    <source>
        <strain evidence="7">PHS-Z3</strain>
    </source>
</reference>